<reference evidence="19" key="1">
    <citation type="journal article" date="2017" name="Genome Biol.">
        <title>Comparative genomics reveals high biological diversity and specific adaptations in the industrially and medically important fungal genus Aspergillus.</title>
        <authorList>
            <person name="de Vries R.P."/>
            <person name="Riley R."/>
            <person name="Wiebenga A."/>
            <person name="Aguilar-Osorio G."/>
            <person name="Amillis S."/>
            <person name="Uchima C.A."/>
            <person name="Anderluh G."/>
            <person name="Asadollahi M."/>
            <person name="Askin M."/>
            <person name="Barry K."/>
            <person name="Battaglia E."/>
            <person name="Bayram O."/>
            <person name="Benocci T."/>
            <person name="Braus-Stromeyer S.A."/>
            <person name="Caldana C."/>
            <person name="Canovas D."/>
            <person name="Cerqueira G.C."/>
            <person name="Chen F."/>
            <person name="Chen W."/>
            <person name="Choi C."/>
            <person name="Clum A."/>
            <person name="Dos Santos R.A."/>
            <person name="Damasio A.R."/>
            <person name="Diallinas G."/>
            <person name="Emri T."/>
            <person name="Fekete E."/>
            <person name="Flipphi M."/>
            <person name="Freyberg S."/>
            <person name="Gallo A."/>
            <person name="Gournas C."/>
            <person name="Habgood R."/>
            <person name="Hainaut M."/>
            <person name="Harispe M.L."/>
            <person name="Henrissat B."/>
            <person name="Hilden K.S."/>
            <person name="Hope R."/>
            <person name="Hossain A."/>
            <person name="Karabika E."/>
            <person name="Karaffa L."/>
            <person name="Karanyi Z."/>
            <person name="Krasevec N."/>
            <person name="Kuo A."/>
            <person name="Kusch H."/>
            <person name="LaButti K."/>
            <person name="Lagendijk E.L."/>
            <person name="Lapidus A."/>
            <person name="Levasseur A."/>
            <person name="Lindquist E."/>
            <person name="Lipzen A."/>
            <person name="Logrieco A.F."/>
            <person name="MacCabe A."/>
            <person name="Maekelae M.R."/>
            <person name="Malavazi I."/>
            <person name="Melin P."/>
            <person name="Meyer V."/>
            <person name="Mielnichuk N."/>
            <person name="Miskei M."/>
            <person name="Molnar A.P."/>
            <person name="Mule G."/>
            <person name="Ngan C.Y."/>
            <person name="Orejas M."/>
            <person name="Orosz E."/>
            <person name="Ouedraogo J.P."/>
            <person name="Overkamp K.M."/>
            <person name="Park H.-S."/>
            <person name="Perrone G."/>
            <person name="Piumi F."/>
            <person name="Punt P.J."/>
            <person name="Ram A.F."/>
            <person name="Ramon A."/>
            <person name="Rauscher S."/>
            <person name="Record E."/>
            <person name="Riano-Pachon D.M."/>
            <person name="Robert V."/>
            <person name="Roehrig J."/>
            <person name="Ruller R."/>
            <person name="Salamov A."/>
            <person name="Salih N.S."/>
            <person name="Samson R.A."/>
            <person name="Sandor E."/>
            <person name="Sanguinetti M."/>
            <person name="Schuetze T."/>
            <person name="Sepcic K."/>
            <person name="Shelest E."/>
            <person name="Sherlock G."/>
            <person name="Sophianopoulou V."/>
            <person name="Squina F.M."/>
            <person name="Sun H."/>
            <person name="Susca A."/>
            <person name="Todd R.B."/>
            <person name="Tsang A."/>
            <person name="Unkles S.E."/>
            <person name="van de Wiele N."/>
            <person name="van Rossen-Uffink D."/>
            <person name="Oliveira J.V."/>
            <person name="Vesth T.C."/>
            <person name="Visser J."/>
            <person name="Yu J.-H."/>
            <person name="Zhou M."/>
            <person name="Andersen M.R."/>
            <person name="Archer D.B."/>
            <person name="Baker S.E."/>
            <person name="Benoit I."/>
            <person name="Brakhage A.A."/>
            <person name="Braus G.H."/>
            <person name="Fischer R."/>
            <person name="Frisvad J.C."/>
            <person name="Goldman G.H."/>
            <person name="Houbraken J."/>
            <person name="Oakley B."/>
            <person name="Pocsi I."/>
            <person name="Scazzocchio C."/>
            <person name="Seiboth B."/>
            <person name="vanKuyk P.A."/>
            <person name="Wortman J."/>
            <person name="Dyer P.S."/>
            <person name="Grigoriev I.V."/>
        </authorList>
    </citation>
    <scope>NUCLEOTIDE SEQUENCE [LARGE SCALE GENOMIC DNA]</scope>
    <source>
        <strain evidence="19">CBS 583.65</strain>
    </source>
</reference>
<dbReference type="VEuPathDB" id="FungiDB:ASPVEDRAFT_44555"/>
<dbReference type="InterPro" id="IPR011050">
    <property type="entry name" value="Pectin_lyase_fold/virulence"/>
</dbReference>
<evidence type="ECO:0000256" key="11">
    <source>
        <dbReference type="ARBA" id="ARBA00023316"/>
    </source>
</evidence>
<evidence type="ECO:0000256" key="2">
    <source>
        <dbReference type="ARBA" id="ARBA00008834"/>
    </source>
</evidence>
<feature type="chain" id="PRO_5013177165" description="galacturonan 1,4-alpha-galacturonidase" evidence="17">
    <location>
        <begin position="17"/>
        <end position="416"/>
    </location>
</feature>
<evidence type="ECO:0000256" key="5">
    <source>
        <dbReference type="ARBA" id="ARBA00022737"/>
    </source>
</evidence>
<comment type="function">
    <text evidence="13">Specific in hydrolyzing the terminal glycosidic bond of polygalacturonic acid and oligogalacturonates.</text>
</comment>
<dbReference type="InterPro" id="IPR006626">
    <property type="entry name" value="PbH1"/>
</dbReference>
<comment type="similarity">
    <text evidence="2 16">Belongs to the glycosyl hydrolase 28 family.</text>
</comment>
<dbReference type="OrthoDB" id="339764at2759"/>
<evidence type="ECO:0000256" key="6">
    <source>
        <dbReference type="ARBA" id="ARBA00022801"/>
    </source>
</evidence>
<keyword evidence="6 16" id="KW-0378">Hydrolase</keyword>
<dbReference type="Proteomes" id="UP000184073">
    <property type="component" value="Unassembled WGS sequence"/>
</dbReference>
<evidence type="ECO:0000256" key="14">
    <source>
        <dbReference type="ARBA" id="ARBA00038933"/>
    </source>
</evidence>
<accession>A0A1L9PTW8</accession>
<evidence type="ECO:0000256" key="7">
    <source>
        <dbReference type="ARBA" id="ARBA00023157"/>
    </source>
</evidence>
<dbReference type="SUPFAM" id="SSF51126">
    <property type="entry name" value="Pectin lyase-like"/>
    <property type="match status" value="1"/>
</dbReference>
<comment type="catalytic activity">
    <reaction evidence="15">
        <text>[(1-&gt;4)-alpha-D-galacturonosyl](n) + H2O = alpha-D-galacturonate + [(1-&gt;4)-alpha-D-galacturonosyl](n-1)</text>
        <dbReference type="Rhea" id="RHEA:14117"/>
        <dbReference type="Rhea" id="RHEA-COMP:14570"/>
        <dbReference type="Rhea" id="RHEA-COMP:14572"/>
        <dbReference type="ChEBI" id="CHEBI:15377"/>
        <dbReference type="ChEBI" id="CHEBI:58658"/>
        <dbReference type="ChEBI" id="CHEBI:140523"/>
        <dbReference type="EC" id="3.2.1.67"/>
    </reaction>
</comment>
<gene>
    <name evidence="18" type="ORF">ASPVEDRAFT_44555</name>
</gene>
<dbReference type="PANTHER" id="PTHR31736">
    <property type="match status" value="1"/>
</dbReference>
<dbReference type="RefSeq" id="XP_040670772.1">
    <property type="nucleotide sequence ID" value="XM_040813073.1"/>
</dbReference>
<evidence type="ECO:0000256" key="15">
    <source>
        <dbReference type="ARBA" id="ARBA00048766"/>
    </source>
</evidence>
<dbReference type="GeneID" id="63728584"/>
<evidence type="ECO:0000313" key="19">
    <source>
        <dbReference type="Proteomes" id="UP000184073"/>
    </source>
</evidence>
<keyword evidence="11" id="KW-0961">Cell wall biogenesis/degradation</keyword>
<evidence type="ECO:0000256" key="16">
    <source>
        <dbReference type="RuleBase" id="RU361169"/>
    </source>
</evidence>
<organism evidence="18 19">
    <name type="scientific">Aspergillus versicolor CBS 583.65</name>
    <dbReference type="NCBI Taxonomy" id="1036611"/>
    <lineage>
        <taxon>Eukaryota</taxon>
        <taxon>Fungi</taxon>
        <taxon>Dikarya</taxon>
        <taxon>Ascomycota</taxon>
        <taxon>Pezizomycotina</taxon>
        <taxon>Eurotiomycetes</taxon>
        <taxon>Eurotiomycetidae</taxon>
        <taxon>Eurotiales</taxon>
        <taxon>Aspergillaceae</taxon>
        <taxon>Aspergillus</taxon>
        <taxon>Aspergillus subgen. Nidulantes</taxon>
    </lineage>
</organism>
<evidence type="ECO:0000256" key="12">
    <source>
        <dbReference type="ARBA" id="ARBA00023326"/>
    </source>
</evidence>
<keyword evidence="3" id="KW-0964">Secreted</keyword>
<keyword evidence="9" id="KW-0119">Carbohydrate metabolism</keyword>
<sequence>MHLFPTALTFASLATASVEVISSRDRTTCTVKALGDEQNDVPNILDAFDKCGHSGNIVFPEGETYWIGERLNPHVSDVTIDWRGTWLFSDDLTYWRNNSYPIAFQNHAAGFVLSGRDIRINGQGTGSINGNGDTWYTDEAGETQPGRPMPFVFWNVTNVQVSNFAVDQPQLWSINIMNGTNMDFTNITVTVDASSAPEGENWAQNTDGFDTMDAHNITLRNFTFTGGDDCIAIKPRSSNIHVSDITCNGGNGIAIGSLGQYLEDSSVTNVLIENGKVPGTRFGTYIKTWVGVLVETDSYESEYLPRGGGWGSVRNVTLSNIDVSDAQRAVVISQDSGGESNETAQGTSKMDISGVRFENYSGNLAGGNEVTVSCSEVHPCFDIEFTDFEVVSEDGDEITASCEWTEEGGVTGIDGC</sequence>
<comment type="subcellular location">
    <subcellularLocation>
        <location evidence="1">Secreted</location>
    </subcellularLocation>
</comment>
<name>A0A1L9PTW8_ASPVE</name>
<dbReference type="EC" id="3.2.1.67" evidence="14"/>
<evidence type="ECO:0000256" key="3">
    <source>
        <dbReference type="ARBA" id="ARBA00022525"/>
    </source>
</evidence>
<keyword evidence="8" id="KW-0325">Glycoprotein</keyword>
<keyword evidence="12" id="KW-0624">Polysaccharide degradation</keyword>
<dbReference type="SMART" id="SM00710">
    <property type="entry name" value="PbH1"/>
    <property type="match status" value="4"/>
</dbReference>
<keyword evidence="5" id="KW-0677">Repeat</keyword>
<proteinExistence type="inferred from homology"/>
<dbReference type="GO" id="GO:0047911">
    <property type="term" value="F:galacturan 1,4-alpha-galacturonidase activity"/>
    <property type="evidence" value="ECO:0007669"/>
    <property type="project" value="UniProtKB-EC"/>
</dbReference>
<feature type="signal peptide" evidence="17">
    <location>
        <begin position="1"/>
        <end position="16"/>
    </location>
</feature>
<dbReference type="STRING" id="1036611.A0A1L9PTW8"/>
<dbReference type="GO" id="GO:0071555">
    <property type="term" value="P:cell wall organization"/>
    <property type="evidence" value="ECO:0007669"/>
    <property type="project" value="UniProtKB-KW"/>
</dbReference>
<dbReference type="PANTHER" id="PTHR31736:SF12">
    <property type="entry name" value="EXO-POLYGALACTURONASE, PUTATIVE-RELATED"/>
    <property type="match status" value="1"/>
</dbReference>
<evidence type="ECO:0000256" key="13">
    <source>
        <dbReference type="ARBA" id="ARBA00037312"/>
    </source>
</evidence>
<evidence type="ECO:0000256" key="1">
    <source>
        <dbReference type="ARBA" id="ARBA00004613"/>
    </source>
</evidence>
<evidence type="ECO:0000256" key="17">
    <source>
        <dbReference type="SAM" id="SignalP"/>
    </source>
</evidence>
<dbReference type="GO" id="GO:0004650">
    <property type="term" value="F:polygalacturonase activity"/>
    <property type="evidence" value="ECO:0007669"/>
    <property type="project" value="InterPro"/>
</dbReference>
<evidence type="ECO:0000256" key="4">
    <source>
        <dbReference type="ARBA" id="ARBA00022729"/>
    </source>
</evidence>
<evidence type="ECO:0000256" key="9">
    <source>
        <dbReference type="ARBA" id="ARBA00023277"/>
    </source>
</evidence>
<dbReference type="Gene3D" id="2.160.20.10">
    <property type="entry name" value="Single-stranded right-handed beta-helix, Pectin lyase-like"/>
    <property type="match status" value="1"/>
</dbReference>
<dbReference type="AlphaFoldDB" id="A0A1L9PTW8"/>
<keyword evidence="4 17" id="KW-0732">Signal</keyword>
<evidence type="ECO:0000313" key="18">
    <source>
        <dbReference type="EMBL" id="OJJ05010.1"/>
    </source>
</evidence>
<dbReference type="GO" id="GO:0045490">
    <property type="term" value="P:pectin catabolic process"/>
    <property type="evidence" value="ECO:0007669"/>
    <property type="project" value="UniProtKB-ARBA"/>
</dbReference>
<evidence type="ECO:0000256" key="8">
    <source>
        <dbReference type="ARBA" id="ARBA00023180"/>
    </source>
</evidence>
<dbReference type="InterPro" id="IPR000743">
    <property type="entry name" value="Glyco_hydro_28"/>
</dbReference>
<dbReference type="Pfam" id="PF00295">
    <property type="entry name" value="Glyco_hydro_28"/>
    <property type="match status" value="1"/>
</dbReference>
<keyword evidence="19" id="KW-1185">Reference proteome</keyword>
<keyword evidence="7" id="KW-1015">Disulfide bond</keyword>
<protein>
    <recommendedName>
        <fullName evidence="14">galacturonan 1,4-alpha-galacturonidase</fullName>
        <ecNumber evidence="14">3.2.1.67</ecNumber>
    </recommendedName>
</protein>
<dbReference type="EMBL" id="KV878132">
    <property type="protein sequence ID" value="OJJ05010.1"/>
    <property type="molecule type" value="Genomic_DNA"/>
</dbReference>
<dbReference type="InterPro" id="IPR012334">
    <property type="entry name" value="Pectin_lyas_fold"/>
</dbReference>
<keyword evidence="10 16" id="KW-0326">Glycosidase</keyword>
<evidence type="ECO:0000256" key="10">
    <source>
        <dbReference type="ARBA" id="ARBA00023295"/>
    </source>
</evidence>
<dbReference type="GO" id="GO:0005576">
    <property type="term" value="C:extracellular region"/>
    <property type="evidence" value="ECO:0007669"/>
    <property type="project" value="UniProtKB-SubCell"/>
</dbReference>